<evidence type="ECO:0000256" key="5">
    <source>
        <dbReference type="ARBA" id="ARBA00022840"/>
    </source>
</evidence>
<evidence type="ECO:0000259" key="10">
    <source>
        <dbReference type="PROSITE" id="PS51278"/>
    </source>
</evidence>
<evidence type="ECO:0000256" key="6">
    <source>
        <dbReference type="ARBA" id="ARBA00022962"/>
    </source>
</evidence>
<keyword evidence="11" id="KW-0436">Ligase</keyword>
<dbReference type="InterPro" id="IPR033738">
    <property type="entry name" value="AsnB_N"/>
</dbReference>
<reference evidence="11" key="1">
    <citation type="submission" date="2010-01" db="EMBL/GenBank/DDBJ databases">
        <authorList>
            <person name="Aydanian A.G."/>
            <person name="Johnson J.A."/>
            <person name="Tang L."/>
            <person name="Morris J.G.Jr."/>
            <person name="Nair G.B."/>
            <person name="Stine O.C."/>
        </authorList>
    </citation>
    <scope>NUCLEOTIDE SEQUENCE</scope>
    <source>
        <strain evidence="11">CO845</strain>
    </source>
</reference>
<evidence type="ECO:0000256" key="7">
    <source>
        <dbReference type="ARBA" id="ARBA00048741"/>
    </source>
</evidence>
<evidence type="ECO:0000256" key="3">
    <source>
        <dbReference type="ARBA" id="ARBA00012737"/>
    </source>
</evidence>
<dbReference type="NCBIfam" id="TIGR01536">
    <property type="entry name" value="asn_synth_AEB"/>
    <property type="match status" value="1"/>
</dbReference>
<dbReference type="CDD" id="cd01991">
    <property type="entry name" value="Asn_synthase_B_C"/>
    <property type="match status" value="1"/>
</dbReference>
<dbReference type="PANTHER" id="PTHR43284:SF1">
    <property type="entry name" value="ASPARAGINE SYNTHETASE"/>
    <property type="match status" value="1"/>
</dbReference>
<evidence type="ECO:0000256" key="4">
    <source>
        <dbReference type="ARBA" id="ARBA00022741"/>
    </source>
</evidence>
<feature type="active site" description="For GATase activity" evidence="8">
    <location>
        <position position="2"/>
    </location>
</feature>
<feature type="binding site" evidence="9">
    <location>
        <position position="102"/>
    </location>
    <ligand>
        <name>L-glutamine</name>
        <dbReference type="ChEBI" id="CHEBI:58359"/>
    </ligand>
</feature>
<dbReference type="AlphaFoldDB" id="D6NM15"/>
<evidence type="ECO:0000256" key="8">
    <source>
        <dbReference type="PIRSR" id="PIRSR001589-1"/>
    </source>
</evidence>
<dbReference type="GO" id="GO:0006529">
    <property type="term" value="P:asparagine biosynthetic process"/>
    <property type="evidence" value="ECO:0007669"/>
    <property type="project" value="UniProtKB-KW"/>
</dbReference>
<dbReference type="PIRSF" id="PIRSF001589">
    <property type="entry name" value="Asn_synthetase_glu-h"/>
    <property type="match status" value="1"/>
</dbReference>
<dbReference type="EC" id="6.3.5.4" evidence="3"/>
<dbReference type="EMBL" id="GU576499">
    <property type="protein sequence ID" value="ADF81000.1"/>
    <property type="molecule type" value="Genomic_DNA"/>
</dbReference>
<dbReference type="InterPro" id="IPR017932">
    <property type="entry name" value="GATase_2_dom"/>
</dbReference>
<sequence length="627" mass="71557">MCGFLGGFYKKAKDETLVQSSLDLIQHRGPDHSSFYKYVVDGGWVYLGHTRLSIIDLTDSASQPFRSRCGGYVLIFNGEIYNYKEIKEELIDLGCSFETNSDTEVLLYALMIWGVECLSRLIGMFSFVFYEQQQEKLLLVRDAFGIKPLFYSINDGEITFGSEIRALLSLKNEKARPNLQRAYDYLVHGDYDSTQESFVDGVFHLSPAHYFTFDLKTKTASKPERWWQPVISTNNNISFDDAVSQLRTLFLDSVRLHLRSDVPLGVALSGGIDSSAVVSTIRYLEPSLPIKTFSYIASDSRISEEKWVDLLNEKIGAIAHKVVANQDEMREDLDAMLLMQGEPFGGTSIYAQYRVFKLAKESGVKVTLDGQGADELLAGYSGYPGHRLLSIIERQGWLAAHRYAKRWSKSPGRSYALAWQYLGRIILPDSLYELARKKMGRDFQPAWLNIDYLRQRDVEFKEKRATLKQENKGVRVKEALANSLTGRGLSSLLRHGDRNSMAFSIESRVPFLTLPLAEFLLSLPENYLVSDDGMTKHVFREAMRGIMPDSHLDRKDKIGFATPESTWLLNMVDVMKEWISDAPELPFLDKSELLKEFQQVVEGSKSFDGRVWRWVNYLRWCTLMGVE</sequence>
<reference evidence="11" key="2">
    <citation type="journal article" date="2011" name="Appl. Environ. Microbiol.">
        <title>Genetic Diversity of O-Antigen Biosynthesis Regions in Vibrio cholerae.</title>
        <authorList>
            <person name="Aydanian A."/>
            <person name="Tang L."/>
            <person name="Morris J.G."/>
            <person name="Johnson J.A."/>
            <person name="Stine O.C."/>
        </authorList>
    </citation>
    <scope>NUCLEOTIDE SEQUENCE</scope>
    <source>
        <strain evidence="11">CO845</strain>
    </source>
</reference>
<dbReference type="Pfam" id="PF00733">
    <property type="entry name" value="Asn_synthase"/>
    <property type="match status" value="1"/>
</dbReference>
<dbReference type="CDD" id="cd00712">
    <property type="entry name" value="AsnB"/>
    <property type="match status" value="1"/>
</dbReference>
<dbReference type="RefSeq" id="WP_336915448.1">
    <property type="nucleotide sequence ID" value="NZ_JBBBZY010000070.1"/>
</dbReference>
<evidence type="ECO:0000256" key="2">
    <source>
        <dbReference type="ARBA" id="ARBA00005752"/>
    </source>
</evidence>
<comment type="pathway">
    <text evidence="1">Amino-acid biosynthesis; L-asparagine biosynthesis; L-asparagine from L-aspartate (L-Gln route): step 1/1.</text>
</comment>
<dbReference type="PROSITE" id="PS51278">
    <property type="entry name" value="GATASE_TYPE_2"/>
    <property type="match status" value="1"/>
</dbReference>
<keyword evidence="6 8" id="KW-0315">Glutamine amidotransferase</keyword>
<evidence type="ECO:0000256" key="1">
    <source>
        <dbReference type="ARBA" id="ARBA00005187"/>
    </source>
</evidence>
<accession>D6NM15</accession>
<keyword evidence="5 9" id="KW-0067">ATP-binding</keyword>
<keyword evidence="8" id="KW-0061">Asparagine biosynthesis</keyword>
<evidence type="ECO:0000313" key="11">
    <source>
        <dbReference type="EMBL" id="ADF81000.1"/>
    </source>
</evidence>
<comment type="catalytic activity">
    <reaction evidence="7">
        <text>L-aspartate + L-glutamine + ATP + H2O = L-asparagine + L-glutamate + AMP + diphosphate + H(+)</text>
        <dbReference type="Rhea" id="RHEA:12228"/>
        <dbReference type="ChEBI" id="CHEBI:15377"/>
        <dbReference type="ChEBI" id="CHEBI:15378"/>
        <dbReference type="ChEBI" id="CHEBI:29985"/>
        <dbReference type="ChEBI" id="CHEBI:29991"/>
        <dbReference type="ChEBI" id="CHEBI:30616"/>
        <dbReference type="ChEBI" id="CHEBI:33019"/>
        <dbReference type="ChEBI" id="CHEBI:58048"/>
        <dbReference type="ChEBI" id="CHEBI:58359"/>
        <dbReference type="ChEBI" id="CHEBI:456215"/>
        <dbReference type="EC" id="6.3.5.4"/>
    </reaction>
</comment>
<dbReference type="GO" id="GO:0005524">
    <property type="term" value="F:ATP binding"/>
    <property type="evidence" value="ECO:0007669"/>
    <property type="project" value="UniProtKB-KW"/>
</dbReference>
<proteinExistence type="inferred from homology"/>
<dbReference type="InterPro" id="IPR001962">
    <property type="entry name" value="Asn_synthase"/>
</dbReference>
<dbReference type="PANTHER" id="PTHR43284">
    <property type="entry name" value="ASPARAGINE SYNTHETASE (GLUTAMINE-HYDROLYZING)"/>
    <property type="match status" value="1"/>
</dbReference>
<keyword evidence="4 9" id="KW-0547">Nucleotide-binding</keyword>
<organism evidence="11">
    <name type="scientific">Vibrio cholerae</name>
    <dbReference type="NCBI Taxonomy" id="666"/>
    <lineage>
        <taxon>Bacteria</taxon>
        <taxon>Pseudomonadati</taxon>
        <taxon>Pseudomonadota</taxon>
        <taxon>Gammaproteobacteria</taxon>
        <taxon>Vibrionales</taxon>
        <taxon>Vibrionaceae</taxon>
        <taxon>Vibrio</taxon>
    </lineage>
</organism>
<dbReference type="SUPFAM" id="SSF52402">
    <property type="entry name" value="Adenine nucleotide alpha hydrolases-like"/>
    <property type="match status" value="1"/>
</dbReference>
<dbReference type="SUPFAM" id="SSF56235">
    <property type="entry name" value="N-terminal nucleophile aminohydrolases (Ntn hydrolases)"/>
    <property type="match status" value="1"/>
</dbReference>
<comment type="similarity">
    <text evidence="2">Belongs to the asparagine synthetase family.</text>
</comment>
<dbReference type="InterPro" id="IPR029055">
    <property type="entry name" value="Ntn_hydrolases_N"/>
</dbReference>
<dbReference type="GO" id="GO:0004066">
    <property type="term" value="F:asparagine synthase (glutamine-hydrolyzing) activity"/>
    <property type="evidence" value="ECO:0007669"/>
    <property type="project" value="UniProtKB-EC"/>
</dbReference>
<dbReference type="Gene3D" id="3.40.50.620">
    <property type="entry name" value="HUPs"/>
    <property type="match status" value="1"/>
</dbReference>
<evidence type="ECO:0000256" key="9">
    <source>
        <dbReference type="PIRSR" id="PIRSR001589-2"/>
    </source>
</evidence>
<dbReference type="InterPro" id="IPR006426">
    <property type="entry name" value="Asn_synth_AEB"/>
</dbReference>
<dbReference type="Pfam" id="PF13522">
    <property type="entry name" value="GATase_6"/>
    <property type="match status" value="1"/>
</dbReference>
<keyword evidence="8" id="KW-0028">Amino-acid biosynthesis</keyword>
<dbReference type="Gene3D" id="3.60.20.10">
    <property type="entry name" value="Glutamine Phosphoribosylpyrophosphate, subunit 1, domain 1"/>
    <property type="match status" value="1"/>
</dbReference>
<dbReference type="InterPro" id="IPR014729">
    <property type="entry name" value="Rossmann-like_a/b/a_fold"/>
</dbReference>
<name>D6NM15_VIBCL</name>
<dbReference type="InterPro" id="IPR051786">
    <property type="entry name" value="ASN_synthetase/amidase"/>
</dbReference>
<protein>
    <recommendedName>
        <fullName evidence="3">asparagine synthase (glutamine-hydrolyzing)</fullName>
        <ecNumber evidence="3">6.3.5.4</ecNumber>
    </recommendedName>
</protein>
<feature type="domain" description="Glutamine amidotransferase type-2" evidence="10">
    <location>
        <begin position="2"/>
        <end position="216"/>
    </location>
</feature>